<evidence type="ECO:0000313" key="2">
    <source>
        <dbReference type="Proteomes" id="UP000199506"/>
    </source>
</evidence>
<sequence>MIDNADDLRDKANEFKTGLKKQSINIPIGDEEYDFRISGIGQKSVKLEKYVKFDEIFEAIESGNDNGLEVIIKQLIEDYEEEEDG</sequence>
<dbReference type="RefSeq" id="WP_091699870.1">
    <property type="nucleotide sequence ID" value="NZ_FOAK01000015.1"/>
</dbReference>
<gene>
    <name evidence="1" type="ORF">SAMN05216439_0410</name>
</gene>
<accession>A0A1H7PJE2</accession>
<dbReference type="EMBL" id="FOAK01000015">
    <property type="protein sequence ID" value="SEL35892.1"/>
    <property type="molecule type" value="Genomic_DNA"/>
</dbReference>
<evidence type="ECO:0000313" key="1">
    <source>
        <dbReference type="EMBL" id="SEL35892.1"/>
    </source>
</evidence>
<dbReference type="STRING" id="190974.SAMN05216439_0410"/>
<reference evidence="1 2" key="1">
    <citation type="submission" date="2016-10" db="EMBL/GenBank/DDBJ databases">
        <authorList>
            <person name="de Groot N.N."/>
        </authorList>
    </citation>
    <scope>NUCLEOTIDE SEQUENCE [LARGE SCALE GENOMIC DNA]</scope>
    <source>
        <strain evidence="1 2">DSM 11978</strain>
    </source>
</reference>
<dbReference type="AlphaFoldDB" id="A0A1H7PJE2"/>
<dbReference type="Proteomes" id="UP000199506">
    <property type="component" value="Unassembled WGS sequence"/>
</dbReference>
<protein>
    <submittedName>
        <fullName evidence="1">Uncharacterized protein</fullName>
    </submittedName>
</protein>
<dbReference type="OrthoDB" id="76400at2157"/>
<proteinExistence type="predicted"/>
<name>A0A1H7PJE2_9EURY</name>
<organism evidence="1 2">
    <name type="scientific">Methanobrevibacter gottschalkii</name>
    <dbReference type="NCBI Taxonomy" id="190974"/>
    <lineage>
        <taxon>Archaea</taxon>
        <taxon>Methanobacteriati</taxon>
        <taxon>Methanobacteriota</taxon>
        <taxon>Methanomada group</taxon>
        <taxon>Methanobacteria</taxon>
        <taxon>Methanobacteriales</taxon>
        <taxon>Methanobacteriaceae</taxon>
        <taxon>Methanobrevibacter</taxon>
    </lineage>
</organism>